<comment type="caution">
    <text evidence="2">The sequence shown here is derived from an EMBL/GenBank/DDBJ whole genome shotgun (WGS) entry which is preliminary data.</text>
</comment>
<protein>
    <recommendedName>
        <fullName evidence="1">F-box domain-containing protein</fullName>
    </recommendedName>
</protein>
<dbReference type="Proteomes" id="UP001527925">
    <property type="component" value="Unassembled WGS sequence"/>
</dbReference>
<dbReference type="PROSITE" id="PS50181">
    <property type="entry name" value="FBOX"/>
    <property type="match status" value="1"/>
</dbReference>
<keyword evidence="3" id="KW-1185">Reference proteome</keyword>
<dbReference type="EMBL" id="JADGIZ020000035">
    <property type="protein sequence ID" value="KAL2914260.1"/>
    <property type="molecule type" value="Genomic_DNA"/>
</dbReference>
<dbReference type="Gene3D" id="3.80.10.10">
    <property type="entry name" value="Ribonuclease Inhibitor"/>
    <property type="match status" value="1"/>
</dbReference>
<dbReference type="InterPro" id="IPR032675">
    <property type="entry name" value="LRR_dom_sf"/>
</dbReference>
<evidence type="ECO:0000313" key="2">
    <source>
        <dbReference type="EMBL" id="KAL2914260.1"/>
    </source>
</evidence>
<organism evidence="2 3">
    <name type="scientific">Polyrhizophydium stewartii</name>
    <dbReference type="NCBI Taxonomy" id="2732419"/>
    <lineage>
        <taxon>Eukaryota</taxon>
        <taxon>Fungi</taxon>
        <taxon>Fungi incertae sedis</taxon>
        <taxon>Chytridiomycota</taxon>
        <taxon>Chytridiomycota incertae sedis</taxon>
        <taxon>Chytridiomycetes</taxon>
        <taxon>Rhizophydiales</taxon>
        <taxon>Rhizophydiales incertae sedis</taxon>
        <taxon>Polyrhizophydium</taxon>
    </lineage>
</organism>
<feature type="domain" description="F-box" evidence="1">
    <location>
        <begin position="15"/>
        <end position="60"/>
    </location>
</feature>
<evidence type="ECO:0000313" key="3">
    <source>
        <dbReference type="Proteomes" id="UP001527925"/>
    </source>
</evidence>
<dbReference type="InterPro" id="IPR001810">
    <property type="entry name" value="F-box_dom"/>
</dbReference>
<proteinExistence type="predicted"/>
<dbReference type="SUPFAM" id="SSF52047">
    <property type="entry name" value="RNI-like"/>
    <property type="match status" value="1"/>
</dbReference>
<accession>A0ABR4N425</accession>
<sequence>MTASAAAPAAEPAPAAAADRLPAEILGLILDLALEPELFAATLVSVTWNRIATPRLYRRLGMLAGPRLAKVVACLGRAWQVRLSSALAGPSEAPAQAPPMARFPYPGRFVQELECGGRFVVNGTSNGHFRGFVRQPADHPGNAHLIQLMILLSTQPGGMQTTIASLRLFHGFFRDFVVRQVFDRCAQSLRAVEATGADEYLCELLQGVPTLETLSFWLFDDSAPSLGPGSVGSLSPLSAAPPPLHEVPLFGQPGNLNLGGNPTLHGGFVNVNAPPFGGAGGLTVGGLVGAASTERILQVRTHSGPVTLPALKRLLVGSESLSRVSLLVNAPTLTHLSLASVHLETAHLFALLSQCHHSLQRISLIDVVGSSFNTDDEDLLTALTRLSSLRSVVLHSPADLGPFDLIEHLPPLAASVSHLDIEHVGITGTAMSDWIADCSAESLTHLRVSQCAEIDMAGMMQLAMSCSLLTSLSLLALPAVTSQVLAAFVARSPRIEKLCLAELDQVDDRVIAEWAGLVSPSQHAVQPGWLQQLPDVAAHAAPTHPGAAPEEASDRDASAGDAAMMIDYPPLPPLNSMRCLSRLQVFLCAKIASPTLAHLVCALDAAFGRLRYVFIETLDERDVSDKLARVSSHVLVRWNEMQAAVSAAADAADGVLSETG</sequence>
<gene>
    <name evidence="2" type="ORF">HK105_206205</name>
</gene>
<name>A0ABR4N425_9FUNG</name>
<evidence type="ECO:0000259" key="1">
    <source>
        <dbReference type="PROSITE" id="PS50181"/>
    </source>
</evidence>
<reference evidence="2 3" key="1">
    <citation type="submission" date="2023-09" db="EMBL/GenBank/DDBJ databases">
        <title>Pangenome analysis of Batrachochytrium dendrobatidis and related Chytrids.</title>
        <authorList>
            <person name="Yacoub M.N."/>
            <person name="Stajich J.E."/>
            <person name="James T.Y."/>
        </authorList>
    </citation>
    <scope>NUCLEOTIDE SEQUENCE [LARGE SCALE GENOMIC DNA]</scope>
    <source>
        <strain evidence="2 3">JEL0888</strain>
    </source>
</reference>